<evidence type="ECO:0000259" key="7">
    <source>
        <dbReference type="Pfam" id="PF02453"/>
    </source>
</evidence>
<evidence type="ECO:0000313" key="9">
    <source>
        <dbReference type="Proteomes" id="UP000265520"/>
    </source>
</evidence>
<sequence length="83" mass="10121">MVWFLFEVVEYNLVTLLCHILIALMLILFVWHNAAGLITWRLPDIYDLEIPDYTVRFFHNKLNFFLRKFYDIATGKDLRFFFV</sequence>
<dbReference type="EMBL" id="LXQA010076370">
    <property type="protein sequence ID" value="MCI10475.1"/>
    <property type="molecule type" value="Genomic_DNA"/>
</dbReference>
<dbReference type="GO" id="GO:0005789">
    <property type="term" value="C:endoplasmic reticulum membrane"/>
    <property type="evidence" value="ECO:0007669"/>
    <property type="project" value="UniProtKB-SubCell"/>
</dbReference>
<organism evidence="8 9">
    <name type="scientific">Trifolium medium</name>
    <dbReference type="NCBI Taxonomy" id="97028"/>
    <lineage>
        <taxon>Eukaryota</taxon>
        <taxon>Viridiplantae</taxon>
        <taxon>Streptophyta</taxon>
        <taxon>Embryophyta</taxon>
        <taxon>Tracheophyta</taxon>
        <taxon>Spermatophyta</taxon>
        <taxon>Magnoliopsida</taxon>
        <taxon>eudicotyledons</taxon>
        <taxon>Gunneridae</taxon>
        <taxon>Pentapetalae</taxon>
        <taxon>rosids</taxon>
        <taxon>fabids</taxon>
        <taxon>Fabales</taxon>
        <taxon>Fabaceae</taxon>
        <taxon>Papilionoideae</taxon>
        <taxon>50 kb inversion clade</taxon>
        <taxon>NPAAA clade</taxon>
        <taxon>Hologalegina</taxon>
        <taxon>IRL clade</taxon>
        <taxon>Trifolieae</taxon>
        <taxon>Trifolium</taxon>
    </lineage>
</organism>
<feature type="transmembrane region" description="Helical" evidence="6">
    <location>
        <begin position="12"/>
        <end position="31"/>
    </location>
</feature>
<comment type="caution">
    <text evidence="8">The sequence shown here is derived from an EMBL/GenBank/DDBJ whole genome shotgun (WGS) entry which is preliminary data.</text>
</comment>
<accession>A0A392PHW0</accession>
<dbReference type="AlphaFoldDB" id="A0A392PHW0"/>
<comment type="subcellular location">
    <subcellularLocation>
        <location evidence="1">Endoplasmic reticulum membrane</location>
        <topology evidence="1">Multi-pass membrane protein</topology>
    </subcellularLocation>
</comment>
<name>A0A392PHW0_9FABA</name>
<dbReference type="GO" id="GO:0009617">
    <property type="term" value="P:response to bacterium"/>
    <property type="evidence" value="ECO:0007669"/>
    <property type="project" value="InterPro"/>
</dbReference>
<keyword evidence="9" id="KW-1185">Reference proteome</keyword>
<evidence type="ECO:0000256" key="1">
    <source>
        <dbReference type="ARBA" id="ARBA00004477"/>
    </source>
</evidence>
<evidence type="ECO:0000313" key="8">
    <source>
        <dbReference type="EMBL" id="MCI10475.1"/>
    </source>
</evidence>
<reference evidence="8 9" key="1">
    <citation type="journal article" date="2018" name="Front. Plant Sci.">
        <title>Red Clover (Trifolium pratense) and Zigzag Clover (T. medium) - A Picture of Genomic Similarities and Differences.</title>
        <authorList>
            <person name="Dluhosova J."/>
            <person name="Istvanek J."/>
            <person name="Nedelnik J."/>
            <person name="Repkova J."/>
        </authorList>
    </citation>
    <scope>NUCLEOTIDE SEQUENCE [LARGE SCALE GENOMIC DNA]</scope>
    <source>
        <strain evidence="9">cv. 10/8</strain>
        <tissue evidence="8">Leaf</tissue>
    </source>
</reference>
<evidence type="ECO:0000256" key="4">
    <source>
        <dbReference type="ARBA" id="ARBA00022989"/>
    </source>
</evidence>
<evidence type="ECO:0000256" key="5">
    <source>
        <dbReference type="ARBA" id="ARBA00023136"/>
    </source>
</evidence>
<keyword evidence="3" id="KW-0256">Endoplasmic reticulum</keyword>
<keyword evidence="2 6" id="KW-0812">Transmembrane</keyword>
<feature type="non-terminal residue" evidence="8">
    <location>
        <position position="83"/>
    </location>
</feature>
<evidence type="ECO:0000256" key="3">
    <source>
        <dbReference type="ARBA" id="ARBA00022824"/>
    </source>
</evidence>
<keyword evidence="5 6" id="KW-0472">Membrane</keyword>
<keyword evidence="4 6" id="KW-1133">Transmembrane helix</keyword>
<evidence type="ECO:0000256" key="2">
    <source>
        <dbReference type="ARBA" id="ARBA00022692"/>
    </source>
</evidence>
<dbReference type="Proteomes" id="UP000265520">
    <property type="component" value="Unassembled WGS sequence"/>
</dbReference>
<evidence type="ECO:0000256" key="6">
    <source>
        <dbReference type="SAM" id="Phobius"/>
    </source>
</evidence>
<dbReference type="Pfam" id="PF02453">
    <property type="entry name" value="Reticulon"/>
    <property type="match status" value="1"/>
</dbReference>
<feature type="domain" description="Reticulon" evidence="7">
    <location>
        <begin position="2"/>
        <end position="82"/>
    </location>
</feature>
<dbReference type="InterPro" id="IPR003388">
    <property type="entry name" value="Reticulon"/>
</dbReference>
<dbReference type="InterPro" id="IPR045064">
    <property type="entry name" value="Reticulon-like"/>
</dbReference>
<protein>
    <submittedName>
        <fullName evidence="8">Reticulon-like protein B2</fullName>
    </submittedName>
</protein>
<dbReference type="PANTHER" id="PTHR10994:SF157">
    <property type="entry name" value="RETICULON-LIKE PROTEIN B14"/>
    <property type="match status" value="1"/>
</dbReference>
<proteinExistence type="predicted"/>
<dbReference type="PANTHER" id="PTHR10994">
    <property type="entry name" value="RETICULON"/>
    <property type="match status" value="1"/>
</dbReference>